<keyword evidence="1 4" id="KW-0808">Transferase</keyword>
<dbReference type="InterPro" id="IPR029063">
    <property type="entry name" value="SAM-dependent_MTases_sf"/>
</dbReference>
<sequence length="260" mass="28600">MTASLLIAALLALRASGAAAESAGGAREPRDSTHTWPRIEYSDVRSAHDSTRSDTSIDAAGLGDSAVHRVTFSSVERWRAVLDRPDRDALEMPDRIVDSLRLSRGARVADIGAGTGYFERLLARAVGDSGRVYAEEIEPPLVAYLAERARSEGTPQVVPIYGAPADPRLPGDLDLIFLCNVYRYIDGRRAFFRRLLPNLARSGRVAIVDWRPTDNSPNRLPAQRVVAEMGAAGYRLIREPTFLPKQYFLVFGRAEEPGPR</sequence>
<evidence type="ECO:0000256" key="2">
    <source>
        <dbReference type="SAM" id="SignalP"/>
    </source>
</evidence>
<dbReference type="GO" id="GO:0008168">
    <property type="term" value="F:methyltransferase activity"/>
    <property type="evidence" value="ECO:0007669"/>
    <property type="project" value="UniProtKB-KW"/>
</dbReference>
<dbReference type="CDD" id="cd02440">
    <property type="entry name" value="AdoMet_MTases"/>
    <property type="match status" value="1"/>
</dbReference>
<organism evidence="4 5">
    <name type="scientific">Eiseniibacteriota bacterium</name>
    <dbReference type="NCBI Taxonomy" id="2212470"/>
    <lineage>
        <taxon>Bacteria</taxon>
        <taxon>Candidatus Eiseniibacteriota</taxon>
    </lineage>
</organism>
<accession>A0A538SM74</accession>
<evidence type="ECO:0000313" key="4">
    <source>
        <dbReference type="EMBL" id="TMQ52457.1"/>
    </source>
</evidence>
<reference evidence="4 5" key="1">
    <citation type="journal article" date="2019" name="Nat. Microbiol.">
        <title>Mediterranean grassland soil C-N compound turnover is dependent on rainfall and depth, and is mediated by genomically divergent microorganisms.</title>
        <authorList>
            <person name="Diamond S."/>
            <person name="Andeer P.F."/>
            <person name="Li Z."/>
            <person name="Crits-Christoph A."/>
            <person name="Burstein D."/>
            <person name="Anantharaman K."/>
            <person name="Lane K.R."/>
            <person name="Thomas B.C."/>
            <person name="Pan C."/>
            <person name="Northen T.R."/>
            <person name="Banfield J.F."/>
        </authorList>
    </citation>
    <scope>NUCLEOTIDE SEQUENCE [LARGE SCALE GENOMIC DNA]</scope>
    <source>
        <strain evidence="4">WS_3</strain>
    </source>
</reference>
<dbReference type="Pfam" id="PF13649">
    <property type="entry name" value="Methyltransf_25"/>
    <property type="match status" value="1"/>
</dbReference>
<evidence type="ECO:0000259" key="3">
    <source>
        <dbReference type="Pfam" id="PF13649"/>
    </source>
</evidence>
<feature type="domain" description="Methyltransferase" evidence="3">
    <location>
        <begin position="108"/>
        <end position="201"/>
    </location>
</feature>
<keyword evidence="4" id="KW-0489">Methyltransferase</keyword>
<protein>
    <submittedName>
        <fullName evidence="4">SAM-dependent methyltransferase</fullName>
    </submittedName>
</protein>
<dbReference type="SUPFAM" id="SSF53335">
    <property type="entry name" value="S-adenosyl-L-methionine-dependent methyltransferases"/>
    <property type="match status" value="1"/>
</dbReference>
<evidence type="ECO:0000313" key="5">
    <source>
        <dbReference type="Proteomes" id="UP000320184"/>
    </source>
</evidence>
<dbReference type="InterPro" id="IPR041698">
    <property type="entry name" value="Methyltransf_25"/>
</dbReference>
<keyword evidence="2" id="KW-0732">Signal</keyword>
<name>A0A538SM74_UNCEI</name>
<dbReference type="Proteomes" id="UP000320184">
    <property type="component" value="Unassembled WGS sequence"/>
</dbReference>
<dbReference type="AlphaFoldDB" id="A0A538SM74"/>
<feature type="signal peptide" evidence="2">
    <location>
        <begin position="1"/>
        <end position="20"/>
    </location>
</feature>
<dbReference type="PANTHER" id="PTHR43861">
    <property type="entry name" value="TRANS-ACONITATE 2-METHYLTRANSFERASE-RELATED"/>
    <property type="match status" value="1"/>
</dbReference>
<proteinExistence type="predicted"/>
<dbReference type="GO" id="GO:0032259">
    <property type="term" value="P:methylation"/>
    <property type="evidence" value="ECO:0007669"/>
    <property type="project" value="UniProtKB-KW"/>
</dbReference>
<comment type="caution">
    <text evidence="4">The sequence shown here is derived from an EMBL/GenBank/DDBJ whole genome shotgun (WGS) entry which is preliminary data.</text>
</comment>
<dbReference type="Gene3D" id="3.40.50.150">
    <property type="entry name" value="Vaccinia Virus protein VP39"/>
    <property type="match status" value="1"/>
</dbReference>
<feature type="chain" id="PRO_5021998471" evidence="2">
    <location>
        <begin position="21"/>
        <end position="260"/>
    </location>
</feature>
<evidence type="ECO:0000256" key="1">
    <source>
        <dbReference type="ARBA" id="ARBA00022679"/>
    </source>
</evidence>
<gene>
    <name evidence="4" type="ORF">E6K73_02920</name>
</gene>
<dbReference type="EMBL" id="VBOT01000033">
    <property type="protein sequence ID" value="TMQ52457.1"/>
    <property type="molecule type" value="Genomic_DNA"/>
</dbReference>